<dbReference type="GO" id="GO:0036297">
    <property type="term" value="P:interstrand cross-link repair"/>
    <property type="evidence" value="ECO:0007669"/>
    <property type="project" value="TreeGrafter"/>
</dbReference>
<proteinExistence type="predicted"/>
<dbReference type="PANTHER" id="PTHR47957">
    <property type="entry name" value="ATP-DEPENDENT HELICASE HRQ1"/>
    <property type="match status" value="1"/>
</dbReference>
<gene>
    <name evidence="2" type="ORF">H9815_11065</name>
</gene>
<dbReference type="InterPro" id="IPR027417">
    <property type="entry name" value="P-loop_NTPase"/>
</dbReference>
<evidence type="ECO:0000313" key="3">
    <source>
        <dbReference type="Proteomes" id="UP000824037"/>
    </source>
</evidence>
<feature type="domain" description="Helicase C-terminal" evidence="1">
    <location>
        <begin position="218"/>
        <end position="379"/>
    </location>
</feature>
<dbReference type="PROSITE" id="PS51194">
    <property type="entry name" value="HELICASE_CTER"/>
    <property type="match status" value="1"/>
</dbReference>
<sequence length="1235" mass="135057">ALLEFGLRTNVGRTLESTTSVAVGMLMTDAQLLAAARRALDTVLETTGTEQLLPPEDATLVRWVRAVLAHMRLGGAIDHPWFTKYRENDGNRWFLTGGRAREDGMPWFGRGTSAPVFPYHGGGGTNSEFEPIASRRGWYAGWSAKCLGYGTDVGASLSKALFRELARREIIGSVTSLTGMITYHLDPTTIVVQAATREDAWNGNLSSACDTCGAITRGIPVFTAALADGPCLVHRCPGRLHPVRQGGNYYQRLYAIPDPRRVVAREHTSMLETDERLRYEDQFKDDHPAPDAPNVLVATPTLEMGIDIGDLSAVMLSSMPRTVASYLQRVGRAGRLTGNSLAVAFVTARGTELPAFSHPPRTINGAVRPPVTYLDAEEILRRQFLAFAADALTREGGAAHRSIRVARDVLTSSAPGSFLAELIKAAESPEVINAFLDGFPTLSTEVADRLRGWAAPLSATGTSTLAARCHQASQTWNLQLEQLSRRISAVDEALQDLKERAETPAATSEDKDAYRTSVAARRQAARLRGDLRNQPWISALESAGLLPNYTLIDDSVSLDVSLSWIDPETDEYKSDPFTLERASERALRDFAPGATFYSRGYAVQVDAIDFSRTPHHIRTWACCGSCGFVHDLDEGPVPPRCPRCDKPEIADAAQRLETVELTHVSSIMRREQATIDDRSDDRRRETFTVVTLADIDPSRATSWFVEGTSFGARYQREATIRWANLGATSRGGTTTTLAGYSTAAPLFRICPDCGKLDSASGRNEARDHRPWCRQRKELTEPTRAVALTRTMQTEALAVRLPVDVITGDLFAIPSLRAAFLFALEKRLGGPPDHIDIAVVSDPTASSQENPPALLIYDQVPGGTGYLAELAEPSAMWSMLRAAHQALAECNCATDDDRLACENCLLPYTPAAHVDLTSRAAAERILHSLLAPEIAGEDPLPQTCQWRTTSIEPDAPDTESYLEQQLRKSLRERLESIGATIREQPTHRGTAWRITMPNGLIWRLEPQPDLVGSRPDFLLSSVDPNLPQTVIFADGWRYHASAGANRLDDDTRKRAELRDAGYYVLSLTARDLEPGPVTAPWVTDEMRDGLIAEAQLSPQALSRLTRPGLDLLVDWIQAPDLDHRQALAQWLPLMMMGAGTRVETALDADLGAIAQTCLTAGAEVAGSQAQSMGDPTGARHLTGIYSRDTLAVVAQALDSAGSRSRIAVVLDDQRVGLDHADAWRAWLHLSNHLAFR</sequence>
<dbReference type="GO" id="GO:0043138">
    <property type="term" value="F:3'-5' DNA helicase activity"/>
    <property type="evidence" value="ECO:0007669"/>
    <property type="project" value="TreeGrafter"/>
</dbReference>
<dbReference type="GO" id="GO:0006289">
    <property type="term" value="P:nucleotide-excision repair"/>
    <property type="evidence" value="ECO:0007669"/>
    <property type="project" value="TreeGrafter"/>
</dbReference>
<dbReference type="InterPro" id="IPR018973">
    <property type="entry name" value="MZB"/>
</dbReference>
<dbReference type="Pfam" id="PF00271">
    <property type="entry name" value="Helicase_C"/>
    <property type="match status" value="1"/>
</dbReference>
<protein>
    <submittedName>
        <fullName evidence="2">DUF1998 domain-containing protein</fullName>
    </submittedName>
</protein>
<evidence type="ECO:0000259" key="1">
    <source>
        <dbReference type="PROSITE" id="PS51194"/>
    </source>
</evidence>
<feature type="non-terminal residue" evidence="2">
    <location>
        <position position="1235"/>
    </location>
</feature>
<dbReference type="Pfam" id="PF09369">
    <property type="entry name" value="MZB"/>
    <property type="match status" value="1"/>
</dbReference>
<dbReference type="InterPro" id="IPR001650">
    <property type="entry name" value="Helicase_C-like"/>
</dbReference>
<dbReference type="EMBL" id="DXBY01000186">
    <property type="protein sequence ID" value="HIZ36308.1"/>
    <property type="molecule type" value="Genomic_DNA"/>
</dbReference>
<dbReference type="Proteomes" id="UP000824037">
    <property type="component" value="Unassembled WGS sequence"/>
</dbReference>
<comment type="caution">
    <text evidence="2">The sequence shown here is derived from an EMBL/GenBank/DDBJ whole genome shotgun (WGS) entry which is preliminary data.</text>
</comment>
<dbReference type="SMART" id="SM00490">
    <property type="entry name" value="HELICc"/>
    <property type="match status" value="1"/>
</dbReference>
<accession>A0A9D2J4I7</accession>
<feature type="non-terminal residue" evidence="2">
    <location>
        <position position="1"/>
    </location>
</feature>
<organism evidence="2 3">
    <name type="scientific">Candidatus Ruania gallistercoris</name>
    <dbReference type="NCBI Taxonomy" id="2838746"/>
    <lineage>
        <taxon>Bacteria</taxon>
        <taxon>Bacillati</taxon>
        <taxon>Actinomycetota</taxon>
        <taxon>Actinomycetes</taxon>
        <taxon>Micrococcales</taxon>
        <taxon>Ruaniaceae</taxon>
        <taxon>Ruania</taxon>
    </lineage>
</organism>
<dbReference type="AlphaFoldDB" id="A0A9D2J4I7"/>
<evidence type="ECO:0000313" key="2">
    <source>
        <dbReference type="EMBL" id="HIZ36308.1"/>
    </source>
</evidence>
<dbReference type="SUPFAM" id="SSF52540">
    <property type="entry name" value="P-loop containing nucleoside triphosphate hydrolases"/>
    <property type="match status" value="1"/>
</dbReference>
<reference evidence="2" key="2">
    <citation type="submission" date="2021-04" db="EMBL/GenBank/DDBJ databases">
        <authorList>
            <person name="Gilroy R."/>
        </authorList>
    </citation>
    <scope>NUCLEOTIDE SEQUENCE</scope>
    <source>
        <strain evidence="2">ChiGjej4B4-7305</strain>
    </source>
</reference>
<reference evidence="2" key="1">
    <citation type="journal article" date="2021" name="PeerJ">
        <title>Extensive microbial diversity within the chicken gut microbiome revealed by metagenomics and culture.</title>
        <authorList>
            <person name="Gilroy R."/>
            <person name="Ravi A."/>
            <person name="Getino M."/>
            <person name="Pursley I."/>
            <person name="Horton D.L."/>
            <person name="Alikhan N.F."/>
            <person name="Baker D."/>
            <person name="Gharbi K."/>
            <person name="Hall N."/>
            <person name="Watson M."/>
            <person name="Adriaenssens E.M."/>
            <person name="Foster-Nyarko E."/>
            <person name="Jarju S."/>
            <person name="Secka A."/>
            <person name="Antonio M."/>
            <person name="Oren A."/>
            <person name="Chaudhuri R.R."/>
            <person name="La Ragione R."/>
            <person name="Hildebrand F."/>
            <person name="Pallen M.J."/>
        </authorList>
    </citation>
    <scope>NUCLEOTIDE SEQUENCE</scope>
    <source>
        <strain evidence="2">ChiGjej4B4-7305</strain>
    </source>
</reference>
<name>A0A9D2J4I7_9MICO</name>
<dbReference type="PANTHER" id="PTHR47957:SF3">
    <property type="entry name" value="ATP-DEPENDENT HELICASE HRQ1"/>
    <property type="match status" value="1"/>
</dbReference>
<dbReference type="Gene3D" id="3.40.50.300">
    <property type="entry name" value="P-loop containing nucleotide triphosphate hydrolases"/>
    <property type="match status" value="1"/>
</dbReference>